<dbReference type="Gene3D" id="1.20.120.450">
    <property type="entry name" value="dinb family like domain"/>
    <property type="match status" value="1"/>
</dbReference>
<evidence type="ECO:0000313" key="2">
    <source>
        <dbReference type="EMBL" id="KAF7713353.1"/>
    </source>
</evidence>
<evidence type="ECO:0000313" key="3">
    <source>
        <dbReference type="Proteomes" id="UP000631181"/>
    </source>
</evidence>
<evidence type="ECO:0008006" key="4">
    <source>
        <dbReference type="Google" id="ProtNLM"/>
    </source>
</evidence>
<dbReference type="PANTHER" id="PTHR36922">
    <property type="entry name" value="BLL2446 PROTEIN"/>
    <property type="match status" value="1"/>
</dbReference>
<feature type="region of interest" description="Disordered" evidence="1">
    <location>
        <begin position="29"/>
        <end position="49"/>
    </location>
</feature>
<dbReference type="Proteomes" id="UP000631181">
    <property type="component" value="Unassembled WGS sequence"/>
</dbReference>
<comment type="caution">
    <text evidence="2">The sequence shown here is derived from an EMBL/GenBank/DDBJ whole genome shotgun (WGS) entry which is preliminary data.</text>
</comment>
<dbReference type="EMBL" id="WIWV01000121">
    <property type="protein sequence ID" value="KAF7713353.1"/>
    <property type="molecule type" value="Genomic_DNA"/>
</dbReference>
<dbReference type="SUPFAM" id="SSF109854">
    <property type="entry name" value="DinB/YfiT-like putative metalloenzymes"/>
    <property type="match status" value="1"/>
</dbReference>
<reference evidence="2" key="1">
    <citation type="journal article" date="2020" name="Front. Microbiol.">
        <title>Gene regulatory networks of Penicillium echinulatum 2HH and Penicillium oxalicum 114-2 inferred by a computational biology approach.</title>
        <authorList>
            <person name="Lenz A.R."/>
            <person name="Galan-Vasquez E."/>
            <person name="Balbinot E."/>
            <person name="De Abreu F.P."/>
            <person name="De Oliveira N.S."/>
            <person name="Da Rosa L.O."/>
            <person name="De Avila E Silva S."/>
            <person name="Camassola M."/>
            <person name="Dillon A.J.P."/>
            <person name="Perez-Rueda E."/>
        </authorList>
    </citation>
    <scope>NUCLEOTIDE SEQUENCE</scope>
    <source>
        <strain evidence="2">S1M29</strain>
    </source>
</reference>
<dbReference type="Pfam" id="PF09351">
    <property type="entry name" value="DUF1993"/>
    <property type="match status" value="1"/>
</dbReference>
<sequence>MTTPYTFHTGSVKIAHNLLQTLSHILHKASSSNHQPPTDNGASPTTQPDTTTLLNARLIHDMFPLSDQIRLATQYTEFIVARTTDRDPLTYSAPTTFAQAHEMIDAVVSAAAAADPDTVNRQADVVKMSMLGRDSMAEMRTAEYVHLALLPNLYFHVTTAYGILRKEGVKLEKWDYYAGFVADLNQARESASAKAA</sequence>
<evidence type="ECO:0000256" key="1">
    <source>
        <dbReference type="SAM" id="MobiDB-lite"/>
    </source>
</evidence>
<proteinExistence type="predicted"/>
<protein>
    <recommendedName>
        <fullName evidence="4">DUF1993 domain-containing protein</fullName>
    </recommendedName>
</protein>
<dbReference type="AlphaFoldDB" id="A0A8J8VX50"/>
<dbReference type="PANTHER" id="PTHR36922:SF1">
    <property type="entry name" value="DUF1993 DOMAIN-CONTAINING PROTEIN"/>
    <property type="match status" value="1"/>
</dbReference>
<organism evidence="2 3">
    <name type="scientific">Penicillium ucsense</name>
    <dbReference type="NCBI Taxonomy" id="2839758"/>
    <lineage>
        <taxon>Eukaryota</taxon>
        <taxon>Fungi</taxon>
        <taxon>Dikarya</taxon>
        <taxon>Ascomycota</taxon>
        <taxon>Pezizomycotina</taxon>
        <taxon>Eurotiomycetes</taxon>
        <taxon>Eurotiomycetidae</taxon>
        <taxon>Eurotiales</taxon>
        <taxon>Aspergillaceae</taxon>
        <taxon>Penicillium</taxon>
    </lineage>
</organism>
<gene>
    <name evidence="2" type="ORF">PECM_001232</name>
</gene>
<accession>A0A8J8VX50</accession>
<dbReference type="InterPro" id="IPR034660">
    <property type="entry name" value="DinB/YfiT-like"/>
</dbReference>
<dbReference type="InterPro" id="IPR018531">
    <property type="entry name" value="DUF1993"/>
</dbReference>
<keyword evidence="3" id="KW-1185">Reference proteome</keyword>
<dbReference type="OrthoDB" id="3724345at2759"/>
<name>A0A8J8VX50_9EURO</name>